<evidence type="ECO:0000256" key="1">
    <source>
        <dbReference type="SAM" id="SignalP"/>
    </source>
</evidence>
<evidence type="ECO:0000313" key="3">
    <source>
        <dbReference type="Proteomes" id="UP001316803"/>
    </source>
</evidence>
<dbReference type="EMBL" id="JAKLMC020000024">
    <property type="protein sequence ID" value="KAK5950806.1"/>
    <property type="molecule type" value="Genomic_DNA"/>
</dbReference>
<name>A0AAN8ENP0_9EURO</name>
<dbReference type="AlphaFoldDB" id="A0AAN8ENP0"/>
<protein>
    <submittedName>
        <fullName evidence="2">Uncharacterized protein</fullName>
    </submittedName>
</protein>
<evidence type="ECO:0000313" key="2">
    <source>
        <dbReference type="EMBL" id="KAK5950806.1"/>
    </source>
</evidence>
<keyword evidence="3" id="KW-1185">Reference proteome</keyword>
<accession>A0AAN8ENP0</accession>
<feature type="signal peptide" evidence="1">
    <location>
        <begin position="1"/>
        <end position="22"/>
    </location>
</feature>
<proteinExistence type="predicted"/>
<reference evidence="2 3" key="1">
    <citation type="submission" date="2022-12" db="EMBL/GenBank/DDBJ databases">
        <title>Genomic features and morphological characterization of a novel Knufia sp. strain isolated from spacecraft assembly facility.</title>
        <authorList>
            <person name="Teixeira M."/>
            <person name="Chander A.M."/>
            <person name="Stajich J.E."/>
            <person name="Venkateswaran K."/>
        </authorList>
    </citation>
    <scope>NUCLEOTIDE SEQUENCE [LARGE SCALE GENOMIC DNA]</scope>
    <source>
        <strain evidence="2 3">FJI-L2-BK-P2</strain>
    </source>
</reference>
<gene>
    <name evidence="2" type="ORF">OHC33_008189</name>
</gene>
<sequence>MFHTKLYLLTLAALSALKLVSADDVDLNYAISYCTGRMCSEDPYLAKECIAVERPDGSPQTFGNKGNTFMHKVPNVRCHMYVDVGCNANANPPLSEDIETGVVYTWNRDDVAHAYRCGPI</sequence>
<feature type="chain" id="PRO_5042872981" evidence="1">
    <location>
        <begin position="23"/>
        <end position="120"/>
    </location>
</feature>
<keyword evidence="1" id="KW-0732">Signal</keyword>
<organism evidence="2 3">
    <name type="scientific">Knufia fluminis</name>
    <dbReference type="NCBI Taxonomy" id="191047"/>
    <lineage>
        <taxon>Eukaryota</taxon>
        <taxon>Fungi</taxon>
        <taxon>Dikarya</taxon>
        <taxon>Ascomycota</taxon>
        <taxon>Pezizomycotina</taxon>
        <taxon>Eurotiomycetes</taxon>
        <taxon>Chaetothyriomycetidae</taxon>
        <taxon>Chaetothyriales</taxon>
        <taxon>Trichomeriaceae</taxon>
        <taxon>Knufia</taxon>
    </lineage>
</organism>
<dbReference type="Proteomes" id="UP001316803">
    <property type="component" value="Unassembled WGS sequence"/>
</dbReference>
<comment type="caution">
    <text evidence="2">The sequence shown here is derived from an EMBL/GenBank/DDBJ whole genome shotgun (WGS) entry which is preliminary data.</text>
</comment>